<dbReference type="AlphaFoldDB" id="A0AAP0FUF7"/>
<protein>
    <recommendedName>
        <fullName evidence="1">TORTIFOLIA1/TORL1-2 C-terminal domain-containing protein</fullName>
    </recommendedName>
</protein>
<comment type="caution">
    <text evidence="2">The sequence shown here is derived from an EMBL/GenBank/DDBJ whole genome shotgun (WGS) entry which is preliminary data.</text>
</comment>
<evidence type="ECO:0000313" key="3">
    <source>
        <dbReference type="Proteomes" id="UP001418222"/>
    </source>
</evidence>
<gene>
    <name evidence="2" type="ORF">KSP39_PZI023144</name>
</gene>
<evidence type="ECO:0000313" key="2">
    <source>
        <dbReference type="EMBL" id="KAK8915977.1"/>
    </source>
</evidence>
<dbReference type="Pfam" id="PF24713">
    <property type="entry name" value="TOR1L1_C"/>
    <property type="match status" value="1"/>
</dbReference>
<keyword evidence="3" id="KW-1185">Reference proteome</keyword>
<dbReference type="GO" id="GO:0005874">
    <property type="term" value="C:microtubule"/>
    <property type="evidence" value="ECO:0007669"/>
    <property type="project" value="InterPro"/>
</dbReference>
<name>A0AAP0FUF7_9ASPA</name>
<dbReference type="PANTHER" id="PTHR31355">
    <property type="entry name" value="MICROTUBULE-ASSOCIATED PROTEIN TORTIFOLIA1"/>
    <property type="match status" value="1"/>
</dbReference>
<feature type="domain" description="TORTIFOLIA1/TORL1-2 C-terminal" evidence="1">
    <location>
        <begin position="377"/>
        <end position="453"/>
    </location>
</feature>
<accession>A0AAP0FUF7</accession>
<dbReference type="EMBL" id="JBBWWQ010000020">
    <property type="protein sequence ID" value="KAK8915977.1"/>
    <property type="molecule type" value="Genomic_DNA"/>
</dbReference>
<evidence type="ECO:0000259" key="1">
    <source>
        <dbReference type="Pfam" id="PF24713"/>
    </source>
</evidence>
<sequence>MWGRRRRRKKKMNLGDIKKGEYTGLTYNSDVVWRDRSNKASPISSLSGVSSSSTKKQTSLIIRKKYPNQMQYHHHEGPNDWHIEEPVPKSHIAYLADNNSKETRRLTITKGYQTSEDATDDNDFSDMSNFISGCCESKHVTADTEYIDDDSSANIISINSGPETEEVDSEGYKTLKHDSMDSTVTDVGSHRCCLSASNELAFIREQLLDIKTRQSELLNFLEVFVGNTTVNLSSLHLKVHNLESAVDEIAQTFTQKGSNLNVAGLKYLKKKLSASSFPRLSTCTPRPLSDNIPHSTFSSNIAQLSGEKILSRSGSSSPTREGFGLWRDPTIKLVRNPVGMEMKKKIGRNQVKETENIFSVLTSNICSKQRSFDVETNSWKSINDHMRAGDLDSAYEEALSSGDVVILFELMNTTGPVLEKLSDDVAKNVLDILPRKFLNHRFISSMIPWVQQASFGLAVAGGASGSKRSFQTGGGGGGRNRAVGGGGGAFPPCCGCKRSKRRRSYVWLPSVRWRLLQTPPENAKPNKA</sequence>
<dbReference type="Proteomes" id="UP001418222">
    <property type="component" value="Unassembled WGS sequence"/>
</dbReference>
<reference evidence="2 3" key="1">
    <citation type="journal article" date="2022" name="Nat. Plants">
        <title>Genomes of leafy and leafless Platanthera orchids illuminate the evolution of mycoheterotrophy.</title>
        <authorList>
            <person name="Li M.H."/>
            <person name="Liu K.W."/>
            <person name="Li Z."/>
            <person name="Lu H.C."/>
            <person name="Ye Q.L."/>
            <person name="Zhang D."/>
            <person name="Wang J.Y."/>
            <person name="Li Y.F."/>
            <person name="Zhong Z.M."/>
            <person name="Liu X."/>
            <person name="Yu X."/>
            <person name="Liu D.K."/>
            <person name="Tu X.D."/>
            <person name="Liu B."/>
            <person name="Hao Y."/>
            <person name="Liao X.Y."/>
            <person name="Jiang Y.T."/>
            <person name="Sun W.H."/>
            <person name="Chen J."/>
            <person name="Chen Y.Q."/>
            <person name="Ai Y."/>
            <person name="Zhai J.W."/>
            <person name="Wu S.S."/>
            <person name="Zhou Z."/>
            <person name="Hsiao Y.Y."/>
            <person name="Wu W.L."/>
            <person name="Chen Y.Y."/>
            <person name="Lin Y.F."/>
            <person name="Hsu J.L."/>
            <person name="Li C.Y."/>
            <person name="Wang Z.W."/>
            <person name="Zhao X."/>
            <person name="Zhong W.Y."/>
            <person name="Ma X.K."/>
            <person name="Ma L."/>
            <person name="Huang J."/>
            <person name="Chen G.Z."/>
            <person name="Huang M.Z."/>
            <person name="Huang L."/>
            <person name="Peng D.H."/>
            <person name="Luo Y.B."/>
            <person name="Zou S.Q."/>
            <person name="Chen S.P."/>
            <person name="Lan S."/>
            <person name="Tsai W.C."/>
            <person name="Van de Peer Y."/>
            <person name="Liu Z.J."/>
        </authorList>
    </citation>
    <scope>NUCLEOTIDE SEQUENCE [LARGE SCALE GENOMIC DNA]</scope>
    <source>
        <strain evidence="2">Lor287</strain>
    </source>
</reference>
<dbReference type="PANTHER" id="PTHR31355:SF22">
    <property type="entry name" value="TORTIFOLIA1-LIKE PROTEIN 2"/>
    <property type="match status" value="1"/>
</dbReference>
<organism evidence="2 3">
    <name type="scientific">Platanthera zijinensis</name>
    <dbReference type="NCBI Taxonomy" id="2320716"/>
    <lineage>
        <taxon>Eukaryota</taxon>
        <taxon>Viridiplantae</taxon>
        <taxon>Streptophyta</taxon>
        <taxon>Embryophyta</taxon>
        <taxon>Tracheophyta</taxon>
        <taxon>Spermatophyta</taxon>
        <taxon>Magnoliopsida</taxon>
        <taxon>Liliopsida</taxon>
        <taxon>Asparagales</taxon>
        <taxon>Orchidaceae</taxon>
        <taxon>Orchidoideae</taxon>
        <taxon>Orchideae</taxon>
        <taxon>Orchidinae</taxon>
        <taxon>Platanthera</taxon>
    </lineage>
</organism>
<proteinExistence type="predicted"/>
<dbReference type="InterPro" id="IPR033337">
    <property type="entry name" value="TORTIFOLIA1/SINE1-2"/>
</dbReference>
<dbReference type="InterPro" id="IPR057599">
    <property type="entry name" value="TORTIFOLIA1/TORL1-2_C"/>
</dbReference>
<dbReference type="GO" id="GO:0008017">
    <property type="term" value="F:microtubule binding"/>
    <property type="evidence" value="ECO:0007669"/>
    <property type="project" value="InterPro"/>
</dbReference>